<dbReference type="FunFam" id="3.40.1190.20:FF:000002">
    <property type="entry name" value="Bifunctional protein HldE"/>
    <property type="match status" value="1"/>
</dbReference>
<dbReference type="SUPFAM" id="SSF52374">
    <property type="entry name" value="Nucleotidylyl transferase"/>
    <property type="match status" value="1"/>
</dbReference>
<dbReference type="InterPro" id="IPR011611">
    <property type="entry name" value="PfkB_dom"/>
</dbReference>
<dbReference type="EMBL" id="BBMN01000014">
    <property type="protein sequence ID" value="GAL07050.1"/>
    <property type="molecule type" value="Genomic_DNA"/>
</dbReference>
<dbReference type="eggNOG" id="COG2870">
    <property type="taxonomic scope" value="Bacteria"/>
</dbReference>
<sequence length="477" mass="50527">MKLTLPDYDHAGVLVVGDVMLDRYWYGPTGRISPEAPVPVVKVDQVEERPGGAANVAMNIAALGGHARLVGLTGIDEPAKALTEKLTSLDVHCDFVTLAAYPTITKLRVMSRGQQMIRLDFEEGFHDVPADVILPRMEQALSTASVVVLSDYAKGALEHVQAMIQLARKHGLPVMVDPKGADFARYRGATLLTPNLSEFEAVVGKVRNDDELVEKGLALIEQFDLEALLVTRSEQGMTLLQKGNHTPLHMPTQAKEVYDVTGAGDTVISVLAASLAAGKSLSDACKLANAAAGVVVGKLGTSTLSTIELTEAIHGSQDSGFGVVGEAQLIQAVKAARARGEKVVMTNGCFDILHAGHVAYLNEAAKLGDRLIVAVNTDRSVQALKGPGRPVNPEDRRMAVLAGLGAVDWVVPFSEDTPQRLISEVLPSILVKGGDYKPEEIAGGQEVIAAGGQVLVLNFEDGCSTTEIIEAIRGGRG</sequence>
<evidence type="ECO:0000313" key="20">
    <source>
        <dbReference type="Proteomes" id="UP000029227"/>
    </source>
</evidence>
<dbReference type="GO" id="GO:0033786">
    <property type="term" value="F:heptose-1-phosphate adenylyltransferase activity"/>
    <property type="evidence" value="ECO:0007669"/>
    <property type="project" value="UniProtKB-UniRule"/>
</dbReference>
<dbReference type="PANTHER" id="PTHR46969">
    <property type="entry name" value="BIFUNCTIONAL PROTEIN HLDE"/>
    <property type="match status" value="1"/>
</dbReference>
<evidence type="ECO:0000259" key="17">
    <source>
        <dbReference type="Pfam" id="PF00294"/>
    </source>
</evidence>
<dbReference type="GO" id="GO:0009244">
    <property type="term" value="P:lipopolysaccharide core region biosynthetic process"/>
    <property type="evidence" value="ECO:0007669"/>
    <property type="project" value="UniProtKB-UniPathway"/>
</dbReference>
<evidence type="ECO:0000256" key="12">
    <source>
        <dbReference type="ARBA" id="ARBA00047428"/>
    </source>
</evidence>
<keyword evidence="10 16" id="KW-0511">Multifunctional enzyme</keyword>
<comment type="caution">
    <text evidence="19">The sequence shown here is derived from an EMBL/GenBank/DDBJ whole genome shotgun (WGS) entry which is preliminary data.</text>
</comment>
<dbReference type="NCBIfam" id="TIGR02199">
    <property type="entry name" value="rfaE_dom_II"/>
    <property type="match status" value="1"/>
</dbReference>
<dbReference type="NCBIfam" id="TIGR02198">
    <property type="entry name" value="rfaE_dom_I"/>
    <property type="match status" value="1"/>
</dbReference>
<dbReference type="EC" id="2.7.7.70" evidence="16"/>
<keyword evidence="8 16" id="KW-0418">Kinase</keyword>
<dbReference type="NCBIfam" id="NF008454">
    <property type="entry name" value="PRK11316.1"/>
    <property type="match status" value="1"/>
</dbReference>
<comment type="pathway">
    <text evidence="16">Nucleotide-sugar biosynthesis; ADP-L-glycero-beta-D-manno-heptose biosynthesis; ADP-L-glycero-beta-D-manno-heptose from D-glycero-beta-D-manno-heptose 7-phosphate: step 1/4.</text>
</comment>
<dbReference type="PANTHER" id="PTHR46969:SF1">
    <property type="entry name" value="BIFUNCTIONAL PROTEIN HLDE"/>
    <property type="match status" value="1"/>
</dbReference>
<dbReference type="InterPro" id="IPR011914">
    <property type="entry name" value="RfaE_dom_II"/>
</dbReference>
<keyword evidence="11 16" id="KW-0119">Carbohydrate metabolism</keyword>
<dbReference type="Pfam" id="PF00294">
    <property type="entry name" value="PfkB"/>
    <property type="match status" value="1"/>
</dbReference>
<dbReference type="InterPro" id="IPR023030">
    <property type="entry name" value="Bifunc_HldE"/>
</dbReference>
<dbReference type="UniPathway" id="UPA00356">
    <property type="reaction ID" value="UER00437"/>
</dbReference>
<dbReference type="UniPathway" id="UPA00958"/>
<evidence type="ECO:0000256" key="2">
    <source>
        <dbReference type="ARBA" id="ARBA00003753"/>
    </source>
</evidence>
<evidence type="ECO:0000256" key="9">
    <source>
        <dbReference type="ARBA" id="ARBA00022840"/>
    </source>
</evidence>
<dbReference type="NCBIfam" id="TIGR00125">
    <property type="entry name" value="cyt_tran_rel"/>
    <property type="match status" value="1"/>
</dbReference>
<dbReference type="eggNOG" id="COG0615">
    <property type="taxonomic scope" value="Bacteria"/>
</dbReference>
<dbReference type="HAMAP" id="MF_01603">
    <property type="entry name" value="HldE"/>
    <property type="match status" value="1"/>
</dbReference>
<accession>A0A090QV66</accession>
<feature type="region of interest" description="Ribokinase" evidence="16">
    <location>
        <begin position="1"/>
        <end position="319"/>
    </location>
</feature>
<dbReference type="GO" id="GO:0005524">
    <property type="term" value="F:ATP binding"/>
    <property type="evidence" value="ECO:0007669"/>
    <property type="project" value="UniProtKB-UniRule"/>
</dbReference>
<dbReference type="SUPFAM" id="SSF53613">
    <property type="entry name" value="Ribokinase-like"/>
    <property type="match status" value="1"/>
</dbReference>
<gene>
    <name evidence="16" type="primary">hldE</name>
    <name evidence="19" type="ORF">JCM19237_3055</name>
</gene>
<dbReference type="InterPro" id="IPR002173">
    <property type="entry name" value="Carboh/pur_kinase_PfkB_CS"/>
</dbReference>
<comment type="subunit">
    <text evidence="4 16">Homodimer.</text>
</comment>
<organism evidence="19 20">
    <name type="scientific">Photobacterium aphoticum</name>
    <dbReference type="NCBI Taxonomy" id="754436"/>
    <lineage>
        <taxon>Bacteria</taxon>
        <taxon>Pseudomonadati</taxon>
        <taxon>Pseudomonadota</taxon>
        <taxon>Gammaproteobacteria</taxon>
        <taxon>Vibrionales</taxon>
        <taxon>Vibrionaceae</taxon>
        <taxon>Photobacterium</taxon>
    </lineage>
</organism>
<name>A0A090QV66_9GAMM</name>
<comment type="catalytic activity">
    <reaction evidence="13 16">
        <text>D-glycero-beta-D-manno-heptose 7-phosphate + ATP = D-glycero-beta-D-manno-heptose 1,7-bisphosphate + ADP + H(+)</text>
        <dbReference type="Rhea" id="RHEA:27473"/>
        <dbReference type="ChEBI" id="CHEBI:15378"/>
        <dbReference type="ChEBI" id="CHEBI:30616"/>
        <dbReference type="ChEBI" id="CHEBI:60204"/>
        <dbReference type="ChEBI" id="CHEBI:60208"/>
        <dbReference type="ChEBI" id="CHEBI:456216"/>
        <dbReference type="EC" id="2.7.1.167"/>
    </reaction>
</comment>
<dbReference type="GO" id="GO:0016773">
    <property type="term" value="F:phosphotransferase activity, alcohol group as acceptor"/>
    <property type="evidence" value="ECO:0007669"/>
    <property type="project" value="InterPro"/>
</dbReference>
<dbReference type="FunFam" id="3.40.50.620:FF:000028">
    <property type="entry name" value="Bifunctional protein HldE"/>
    <property type="match status" value="1"/>
</dbReference>
<feature type="region of interest" description="Cytidylyltransferase" evidence="16">
    <location>
        <begin position="345"/>
        <end position="477"/>
    </location>
</feature>
<dbReference type="GO" id="GO:0097171">
    <property type="term" value="P:ADP-L-glycero-beta-D-manno-heptose biosynthetic process"/>
    <property type="evidence" value="ECO:0007669"/>
    <property type="project" value="UniProtKB-UniPathway"/>
</dbReference>
<dbReference type="EC" id="2.7.1.167" evidence="16"/>
<evidence type="ECO:0000256" key="13">
    <source>
        <dbReference type="ARBA" id="ARBA00052873"/>
    </source>
</evidence>
<dbReference type="AlphaFoldDB" id="A0A090QV66"/>
<feature type="binding site" evidence="16">
    <location>
        <begin position="195"/>
        <end position="198"/>
    </location>
    <ligand>
        <name>ATP</name>
        <dbReference type="ChEBI" id="CHEBI:30616"/>
    </ligand>
</feature>
<keyword evidence="7 16" id="KW-0547">Nucleotide-binding</keyword>
<evidence type="ECO:0000256" key="11">
    <source>
        <dbReference type="ARBA" id="ARBA00023277"/>
    </source>
</evidence>
<evidence type="ECO:0000256" key="10">
    <source>
        <dbReference type="ARBA" id="ARBA00023268"/>
    </source>
</evidence>
<keyword evidence="5 16" id="KW-0808">Transferase</keyword>
<dbReference type="InterPro" id="IPR014729">
    <property type="entry name" value="Rossmann-like_a/b/a_fold"/>
</dbReference>
<comment type="pathway">
    <text evidence="16">Nucleotide-sugar biosynthesis; ADP-L-glycero-beta-D-manno-heptose biosynthesis; ADP-L-glycero-beta-D-manno-heptose from D-glycero-beta-D-manno-heptose 7-phosphate: step 3/4.</text>
</comment>
<dbReference type="Proteomes" id="UP000029227">
    <property type="component" value="Unassembled WGS sequence"/>
</dbReference>
<evidence type="ECO:0000256" key="1">
    <source>
        <dbReference type="ARBA" id="ARBA00002319"/>
    </source>
</evidence>
<keyword evidence="9 16" id="KW-0067">ATP-binding</keyword>
<comment type="similarity">
    <text evidence="15 16">In the C-terminal section; belongs to the cytidylyltransferase family.</text>
</comment>
<dbReference type="Gene3D" id="3.40.1190.20">
    <property type="match status" value="1"/>
</dbReference>
<dbReference type="Pfam" id="PF01467">
    <property type="entry name" value="CTP_transf_like"/>
    <property type="match status" value="1"/>
</dbReference>
<evidence type="ECO:0000313" key="19">
    <source>
        <dbReference type="EMBL" id="GAL07050.1"/>
    </source>
</evidence>
<dbReference type="InterPro" id="IPR011913">
    <property type="entry name" value="RfaE_dom_I"/>
</dbReference>
<evidence type="ECO:0000259" key="18">
    <source>
        <dbReference type="Pfam" id="PF01467"/>
    </source>
</evidence>
<dbReference type="InterPro" id="IPR004821">
    <property type="entry name" value="Cyt_trans-like"/>
</dbReference>
<dbReference type="GO" id="GO:0033785">
    <property type="term" value="F:heptose 7-phosphate kinase activity"/>
    <property type="evidence" value="ECO:0007669"/>
    <property type="project" value="UniProtKB-UniRule"/>
</dbReference>
<protein>
    <recommendedName>
        <fullName evidence="16">Bifunctional protein HldE</fullName>
    </recommendedName>
    <domain>
        <recommendedName>
            <fullName evidence="16">D-beta-D-heptose 7-phosphate kinase</fullName>
            <ecNumber evidence="16">2.7.1.167</ecNumber>
        </recommendedName>
        <alternativeName>
            <fullName evidence="16">D-beta-D-heptose 7-phosphotransferase</fullName>
        </alternativeName>
        <alternativeName>
            <fullName evidence="16">D-glycero-beta-D-manno-heptose-7-phosphate kinase</fullName>
        </alternativeName>
    </domain>
    <domain>
        <recommendedName>
            <fullName evidence="16">D-beta-D-heptose 1-phosphate adenylyltransferase</fullName>
            <ecNumber evidence="16">2.7.7.70</ecNumber>
        </recommendedName>
        <alternativeName>
            <fullName evidence="16">D-glycero-beta-D-manno-heptose 1-phosphate adenylyltransferase</fullName>
        </alternativeName>
    </domain>
</protein>
<evidence type="ECO:0000256" key="6">
    <source>
        <dbReference type="ARBA" id="ARBA00022695"/>
    </source>
</evidence>
<dbReference type="CDD" id="cd01172">
    <property type="entry name" value="RfaE_like"/>
    <property type="match status" value="1"/>
</dbReference>
<evidence type="ECO:0000256" key="4">
    <source>
        <dbReference type="ARBA" id="ARBA00011738"/>
    </source>
</evidence>
<comment type="pathway">
    <text evidence="3">Bacterial outer membrane biogenesis; LPS core biosynthesis.</text>
</comment>
<reference evidence="19 20" key="1">
    <citation type="journal article" date="2014" name="Genome Announc.">
        <title>Draft Genome Sequences of Two Vibrionaceae Species, Vibrio ponticus C121 and Photobacterium aphoticum C119, Isolated as Coral Reef Microbiota.</title>
        <authorList>
            <person name="Al-saari N."/>
            <person name="Meirelles P.M."/>
            <person name="Mino S."/>
            <person name="Suda W."/>
            <person name="Oshima K."/>
            <person name="Hattori M."/>
            <person name="Ohkuma M."/>
            <person name="Thompson F.L."/>
            <person name="Gomez-Gil B."/>
            <person name="Sawabe T."/>
            <person name="Sawabe T."/>
        </authorList>
    </citation>
    <scope>NUCLEOTIDE SEQUENCE [LARGE SCALE GENOMIC DNA]</scope>
    <source>
        <strain evidence="19 20">JCM 19237</strain>
    </source>
</reference>
<dbReference type="GO" id="GO:0005829">
    <property type="term" value="C:cytosol"/>
    <property type="evidence" value="ECO:0007669"/>
    <property type="project" value="TreeGrafter"/>
</dbReference>
<dbReference type="InterPro" id="IPR029056">
    <property type="entry name" value="Ribokinase-like"/>
</dbReference>
<comment type="function">
    <text evidence="1 16">Catalyzes the phosphorylation of D-glycero-D-manno-heptose 7-phosphate at the C-1 position to selectively form D-glycero-beta-D-manno-heptose-1,7-bisphosphate.</text>
</comment>
<dbReference type="PROSITE" id="PS00583">
    <property type="entry name" value="PFKB_KINASES_1"/>
    <property type="match status" value="1"/>
</dbReference>
<feature type="domain" description="Carbohydrate kinase PfkB" evidence="17">
    <location>
        <begin position="13"/>
        <end position="303"/>
    </location>
</feature>
<evidence type="ECO:0000256" key="14">
    <source>
        <dbReference type="ARBA" id="ARBA00060955"/>
    </source>
</evidence>
<evidence type="ECO:0000256" key="16">
    <source>
        <dbReference type="HAMAP-Rule" id="MF_01603"/>
    </source>
</evidence>
<feature type="domain" description="Cytidyltransferase-like" evidence="18">
    <location>
        <begin position="345"/>
        <end position="470"/>
    </location>
</feature>
<keyword evidence="6 16" id="KW-0548">Nucleotidyltransferase</keyword>
<evidence type="ECO:0000256" key="7">
    <source>
        <dbReference type="ARBA" id="ARBA00022741"/>
    </source>
</evidence>
<feature type="active site" evidence="16">
    <location>
        <position position="265"/>
    </location>
</feature>
<dbReference type="Gene3D" id="3.40.50.620">
    <property type="entry name" value="HUPs"/>
    <property type="match status" value="1"/>
</dbReference>
<comment type="catalytic activity">
    <reaction evidence="12 16">
        <text>D-glycero-beta-D-manno-heptose 1-phosphate + ATP + H(+) = ADP-D-glycero-beta-D-manno-heptose + diphosphate</text>
        <dbReference type="Rhea" id="RHEA:27465"/>
        <dbReference type="ChEBI" id="CHEBI:15378"/>
        <dbReference type="ChEBI" id="CHEBI:30616"/>
        <dbReference type="ChEBI" id="CHEBI:33019"/>
        <dbReference type="ChEBI" id="CHEBI:59967"/>
        <dbReference type="ChEBI" id="CHEBI:61593"/>
        <dbReference type="EC" id="2.7.7.70"/>
    </reaction>
</comment>
<evidence type="ECO:0000256" key="3">
    <source>
        <dbReference type="ARBA" id="ARBA00004713"/>
    </source>
</evidence>
<comment type="function">
    <text evidence="2 16">Catalyzes the ADP transfer from ATP to D-glycero-beta-D-manno-heptose 1-phosphate, yielding ADP-D-glycero-beta-D-manno-heptose.</text>
</comment>
<evidence type="ECO:0000256" key="15">
    <source>
        <dbReference type="ARBA" id="ARBA00061122"/>
    </source>
</evidence>
<proteinExistence type="inferred from homology"/>
<comment type="similarity">
    <text evidence="14 16">In the N-terminal section; belongs to the carbohydrate kinase PfkB family.</text>
</comment>
<evidence type="ECO:0000256" key="5">
    <source>
        <dbReference type="ARBA" id="ARBA00022679"/>
    </source>
</evidence>
<evidence type="ECO:0000256" key="8">
    <source>
        <dbReference type="ARBA" id="ARBA00022777"/>
    </source>
</evidence>
<dbReference type="STRING" id="754436.JCM19237_3055"/>